<gene>
    <name evidence="3" type="primary">cpdA</name>
    <name evidence="3" type="ORF">OHAEDELL_00005</name>
</gene>
<dbReference type="InterPro" id="IPR029052">
    <property type="entry name" value="Metallo-depent_PP-like"/>
</dbReference>
<organism evidence="3">
    <name type="scientific">Candidatus Methanophaga sp. ANME-1 ERB7</name>
    <dbReference type="NCBI Taxonomy" id="2759913"/>
    <lineage>
        <taxon>Archaea</taxon>
        <taxon>Methanobacteriati</taxon>
        <taxon>Methanobacteriota</taxon>
        <taxon>Stenosarchaea group</taxon>
        <taxon>Methanomicrobia</taxon>
        <taxon>Candidatus Methanophagales</taxon>
        <taxon>Candidatus Methanophagaceae</taxon>
        <taxon>Candidatus Methanophaga</taxon>
    </lineage>
</organism>
<dbReference type="Gene3D" id="3.60.21.10">
    <property type="match status" value="1"/>
</dbReference>
<accession>A0A7G9ZBZ4</accession>
<proteinExistence type="predicted"/>
<dbReference type="AlphaFoldDB" id="A0A7G9ZBZ4"/>
<sequence>MFRIVHTADLHLDPDYAYLAYNKLEERRLDFLKAFDQIIDFCIEEKPDALLISGDFYDKILPRNDPRVHIIERFKELNLKSRNTKVLVISGNHDTPKSRDEAKTPVDTLKALDNITVFDDKTQFRKVVLKKEWKRLGIYGKSFYGLKGNLNPAENLPKCSEDFGIAMIHGSVKEMNPIYSDYSQYAPFSVKDCVNKDFDYFALGHYHKFQSMAKKDTIFCYPGSTERYTFTEEQYEKGFIWFDLDNDLSTDNLNFQKLDVRRMQTKEIEFNPRVEDINKFVLDNLIDKDPDVLLRIILKGDVLFDVYRKYKINELQRELERSFFALRIENELNIKDVDMDYDFSSLRILTPIQEFENFVQDKIKLFKEEHNEVYVTLYEDLLKYGIEELKSLGVER</sequence>
<dbReference type="CDD" id="cd00840">
    <property type="entry name" value="MPP_Mre11_N"/>
    <property type="match status" value="1"/>
</dbReference>
<dbReference type="EC" id="3.1.4.53" evidence="3"/>
<dbReference type="InterPro" id="IPR041796">
    <property type="entry name" value="Mre11_N"/>
</dbReference>
<dbReference type="SUPFAM" id="SSF56300">
    <property type="entry name" value="Metallo-dependent phosphatases"/>
    <property type="match status" value="1"/>
</dbReference>
<name>A0A7G9ZBZ4_9EURY</name>
<evidence type="ECO:0000256" key="1">
    <source>
        <dbReference type="ARBA" id="ARBA00022801"/>
    </source>
</evidence>
<dbReference type="EMBL" id="MT631702">
    <property type="protein sequence ID" value="QNO57778.1"/>
    <property type="molecule type" value="Genomic_DNA"/>
</dbReference>
<dbReference type="GO" id="GO:0004115">
    <property type="term" value="F:3',5'-cyclic-AMP phosphodiesterase activity"/>
    <property type="evidence" value="ECO:0007669"/>
    <property type="project" value="UniProtKB-EC"/>
</dbReference>
<dbReference type="InterPro" id="IPR004843">
    <property type="entry name" value="Calcineurin-like_PHP"/>
</dbReference>
<evidence type="ECO:0000259" key="2">
    <source>
        <dbReference type="Pfam" id="PF00149"/>
    </source>
</evidence>
<evidence type="ECO:0000313" key="3">
    <source>
        <dbReference type="EMBL" id="QNO57778.1"/>
    </source>
</evidence>
<dbReference type="InterPro" id="IPR050535">
    <property type="entry name" value="DNA_Repair-Maintenance_Comp"/>
</dbReference>
<keyword evidence="1 3" id="KW-0378">Hydrolase</keyword>
<dbReference type="PANTHER" id="PTHR30337">
    <property type="entry name" value="COMPONENT OF ATP-DEPENDENT DSDNA EXONUCLEASE"/>
    <property type="match status" value="1"/>
</dbReference>
<reference evidence="3" key="1">
    <citation type="submission" date="2020-06" db="EMBL/GenBank/DDBJ databases">
        <title>Unique genomic features of the anaerobic methanotrophic archaea.</title>
        <authorList>
            <person name="Chadwick G.L."/>
            <person name="Skennerton C.T."/>
            <person name="Laso-Perez R."/>
            <person name="Leu A.O."/>
            <person name="Speth D.R."/>
            <person name="Yu H."/>
            <person name="Morgan-Lang C."/>
            <person name="Hatzenpichler R."/>
            <person name="Goudeau D."/>
            <person name="Malmstrom R."/>
            <person name="Brazelton W.J."/>
            <person name="Woyke T."/>
            <person name="Hallam S.J."/>
            <person name="Tyson G.W."/>
            <person name="Wegener G."/>
            <person name="Boetius A."/>
            <person name="Orphan V."/>
        </authorList>
    </citation>
    <scope>NUCLEOTIDE SEQUENCE</scope>
</reference>
<protein>
    <submittedName>
        <fullName evidence="3">3',5'-cyclic adenosine monophosphate phosphodiesterase CpdA</fullName>
        <ecNumber evidence="3">3.1.4.53</ecNumber>
    </submittedName>
</protein>
<dbReference type="Pfam" id="PF00149">
    <property type="entry name" value="Metallophos"/>
    <property type="match status" value="1"/>
</dbReference>
<feature type="domain" description="Calcineurin-like phosphoesterase" evidence="2">
    <location>
        <begin position="2"/>
        <end position="208"/>
    </location>
</feature>